<accession>A0A432YTC3</accession>
<dbReference type="EMBL" id="PIQC01000009">
    <property type="protein sequence ID" value="RUO64836.1"/>
    <property type="molecule type" value="Genomic_DNA"/>
</dbReference>
<dbReference type="CDD" id="cd12108">
    <property type="entry name" value="Hr-like"/>
    <property type="match status" value="1"/>
</dbReference>
<dbReference type="RefSeq" id="WP_126782982.1">
    <property type="nucleotide sequence ID" value="NZ_PIQC01000009.1"/>
</dbReference>
<proteinExistence type="predicted"/>
<reference evidence="3" key="1">
    <citation type="journal article" date="2018" name="Front. Microbiol.">
        <title>Genome-Based Analysis Reveals the Taxonomy and Diversity of the Family Idiomarinaceae.</title>
        <authorList>
            <person name="Liu Y."/>
            <person name="Lai Q."/>
            <person name="Shao Z."/>
        </authorList>
    </citation>
    <scope>NUCLEOTIDE SEQUENCE [LARGE SCALE GENOMIC DNA]</scope>
    <source>
        <strain evidence="3">R22</strain>
    </source>
</reference>
<protein>
    <submittedName>
        <fullName evidence="2">Hemerythrin</fullName>
    </submittedName>
</protein>
<dbReference type="InterPro" id="IPR012312">
    <property type="entry name" value="Hemerythrin-like"/>
</dbReference>
<dbReference type="PANTHER" id="PTHR35585:SF1">
    <property type="entry name" value="HHE DOMAIN PROTEIN (AFU_ORTHOLOGUE AFUA_4G00730)"/>
    <property type="match status" value="1"/>
</dbReference>
<name>A0A432YTC3_9GAMM</name>
<organism evidence="2 3">
    <name type="scientific">Idiomarina ramblicola</name>
    <dbReference type="NCBI Taxonomy" id="263724"/>
    <lineage>
        <taxon>Bacteria</taxon>
        <taxon>Pseudomonadati</taxon>
        <taxon>Pseudomonadota</taxon>
        <taxon>Gammaproteobacteria</taxon>
        <taxon>Alteromonadales</taxon>
        <taxon>Idiomarinaceae</taxon>
        <taxon>Idiomarina</taxon>
    </lineage>
</organism>
<evidence type="ECO:0000313" key="2">
    <source>
        <dbReference type="EMBL" id="RUO64836.1"/>
    </source>
</evidence>
<keyword evidence="3" id="KW-1185">Reference proteome</keyword>
<feature type="domain" description="Hemerythrin-like" evidence="1">
    <location>
        <begin position="2"/>
        <end position="119"/>
    </location>
</feature>
<dbReference type="Pfam" id="PF01814">
    <property type="entry name" value="Hemerythrin"/>
    <property type="match status" value="1"/>
</dbReference>
<evidence type="ECO:0000259" key="1">
    <source>
        <dbReference type="Pfam" id="PF01814"/>
    </source>
</evidence>
<comment type="caution">
    <text evidence="2">The sequence shown here is derived from an EMBL/GenBank/DDBJ whole genome shotgun (WGS) entry which is preliminary data.</text>
</comment>
<gene>
    <name evidence="2" type="ORF">CWI78_11730</name>
</gene>
<evidence type="ECO:0000313" key="3">
    <source>
        <dbReference type="Proteomes" id="UP000288058"/>
    </source>
</evidence>
<dbReference type="OrthoDB" id="5523420at2"/>
<dbReference type="Gene3D" id="1.20.120.520">
    <property type="entry name" value="nmb1532 protein domain like"/>
    <property type="match status" value="1"/>
</dbReference>
<dbReference type="Proteomes" id="UP000288058">
    <property type="component" value="Unassembled WGS sequence"/>
</dbReference>
<sequence length="145" mass="17153">MTIFEELRVDHDKQRQLLDILLETEGDAPEREKHYQQLKVQLEQHAAAEERYFYNPLIKDDDTIAMSRHGIAEHHEIDELIETLEQTEMSSPAWLQHFKNLKHKVLHHLEEEEQGFFQRAGKVLDETEKASLGSEYRSMMKEKGL</sequence>
<dbReference type="PANTHER" id="PTHR35585">
    <property type="entry name" value="HHE DOMAIN PROTEIN (AFU_ORTHOLOGUE AFUA_4G00730)"/>
    <property type="match status" value="1"/>
</dbReference>
<dbReference type="AlphaFoldDB" id="A0A432YTC3"/>